<keyword evidence="2" id="KW-1185">Reference proteome</keyword>
<dbReference type="EMBL" id="CAIIXF020000011">
    <property type="protein sequence ID" value="CAH1798468.1"/>
    <property type="molecule type" value="Genomic_DNA"/>
</dbReference>
<organism evidence="1 2">
    <name type="scientific">Owenia fusiformis</name>
    <name type="common">Polychaete worm</name>
    <dbReference type="NCBI Taxonomy" id="6347"/>
    <lineage>
        <taxon>Eukaryota</taxon>
        <taxon>Metazoa</taxon>
        <taxon>Spiralia</taxon>
        <taxon>Lophotrochozoa</taxon>
        <taxon>Annelida</taxon>
        <taxon>Polychaeta</taxon>
        <taxon>Sedentaria</taxon>
        <taxon>Canalipalpata</taxon>
        <taxon>Sabellida</taxon>
        <taxon>Oweniida</taxon>
        <taxon>Oweniidae</taxon>
        <taxon>Owenia</taxon>
    </lineage>
</organism>
<name>A0A8J1XI51_OWEFU</name>
<reference evidence="1" key="1">
    <citation type="submission" date="2022-03" db="EMBL/GenBank/DDBJ databases">
        <authorList>
            <person name="Martin C."/>
        </authorList>
    </citation>
    <scope>NUCLEOTIDE SEQUENCE</scope>
</reference>
<sequence>MFLIRRAALLYSTLLLGIQFVRLRTTQSLPPGPDHSITGTETDIHFGGLGFATFKDPVPIQNCKLHFIYENAPTKTKKYVINPGKACCMIEFVNITRIGKMECRKDCSDYSKFDFLDKPPRITSFECKEPDSPRDWSHEALIEEGILKFNCDSRRKIIGKQCLRRQKYFKNCCYLSYELPAYICDFECMRK</sequence>
<comment type="caution">
    <text evidence="1">The sequence shown here is derived from an EMBL/GenBank/DDBJ whole genome shotgun (WGS) entry which is preliminary data.</text>
</comment>
<dbReference type="Proteomes" id="UP000749559">
    <property type="component" value="Unassembled WGS sequence"/>
</dbReference>
<dbReference type="AlphaFoldDB" id="A0A8J1XI51"/>
<evidence type="ECO:0000313" key="1">
    <source>
        <dbReference type="EMBL" id="CAH1798468.1"/>
    </source>
</evidence>
<accession>A0A8J1XI51</accession>
<proteinExistence type="predicted"/>
<gene>
    <name evidence="1" type="ORF">OFUS_LOCUS22615</name>
</gene>
<evidence type="ECO:0000313" key="2">
    <source>
        <dbReference type="Proteomes" id="UP000749559"/>
    </source>
</evidence>
<protein>
    <submittedName>
        <fullName evidence="1">Uncharacterized protein</fullName>
    </submittedName>
</protein>